<feature type="chain" id="PRO_5040208816" evidence="1">
    <location>
        <begin position="22"/>
        <end position="299"/>
    </location>
</feature>
<dbReference type="AlphaFoldDB" id="A0A9Q1BMX4"/>
<organism evidence="2 3">
    <name type="scientific">Holothuria leucospilota</name>
    <name type="common">Black long sea cucumber</name>
    <name type="synonym">Mertensiothuria leucospilota</name>
    <dbReference type="NCBI Taxonomy" id="206669"/>
    <lineage>
        <taxon>Eukaryota</taxon>
        <taxon>Metazoa</taxon>
        <taxon>Echinodermata</taxon>
        <taxon>Eleutherozoa</taxon>
        <taxon>Echinozoa</taxon>
        <taxon>Holothuroidea</taxon>
        <taxon>Aspidochirotacea</taxon>
        <taxon>Aspidochirotida</taxon>
        <taxon>Holothuriidae</taxon>
        <taxon>Holothuria</taxon>
    </lineage>
</organism>
<proteinExistence type="predicted"/>
<name>A0A9Q1BMX4_HOLLE</name>
<feature type="signal peptide" evidence="1">
    <location>
        <begin position="1"/>
        <end position="21"/>
    </location>
</feature>
<reference evidence="2" key="1">
    <citation type="submission" date="2021-10" db="EMBL/GenBank/DDBJ databases">
        <title>Tropical sea cucumber genome reveals ecological adaptation and Cuvierian tubules defense mechanism.</title>
        <authorList>
            <person name="Chen T."/>
        </authorList>
    </citation>
    <scope>NUCLEOTIDE SEQUENCE</scope>
    <source>
        <strain evidence="2">Nanhai2018</strain>
        <tissue evidence="2">Muscle</tissue>
    </source>
</reference>
<dbReference type="EMBL" id="JAIZAY010000014">
    <property type="protein sequence ID" value="KAJ8029405.1"/>
    <property type="molecule type" value="Genomic_DNA"/>
</dbReference>
<keyword evidence="1" id="KW-0732">Signal</keyword>
<gene>
    <name evidence="2" type="ORF">HOLleu_28786</name>
</gene>
<accession>A0A9Q1BMX4</accession>
<evidence type="ECO:0000313" key="3">
    <source>
        <dbReference type="Proteomes" id="UP001152320"/>
    </source>
</evidence>
<evidence type="ECO:0000256" key="1">
    <source>
        <dbReference type="SAM" id="SignalP"/>
    </source>
</evidence>
<keyword evidence="3" id="KW-1185">Reference proteome</keyword>
<protein>
    <submittedName>
        <fullName evidence="2">Uncharacterized protein</fullName>
    </submittedName>
</protein>
<evidence type="ECO:0000313" key="2">
    <source>
        <dbReference type="EMBL" id="KAJ8029405.1"/>
    </source>
</evidence>
<comment type="caution">
    <text evidence="2">The sequence shown here is derived from an EMBL/GenBank/DDBJ whole genome shotgun (WGS) entry which is preliminary data.</text>
</comment>
<sequence>MDFRVLLYCVVFLRLSLSAKALKCYTQVICEGDLCGGSFTTSNLEETTCPSDLNDVCLSLRLEYTVNGERIESTMLGCSADYGVTPGCFNIHELPSSVTIYQDSGYDTFEYCLCDQDLCNNNINFVTNNNGNGNNNDGNNNAEETARVLPSKSTCIPGRCCSSFLCLCLCRFQRSRIAAKPDHSFATPKLAVLELIVTIPLPQVYNRPHVRVAYMMSVSPLSWHLQTMGRELKVQCWDVVLIMDWGLGVSVTMICQRLLLKFTNVLVSIPLSTASVIKTVVMTTPPMTMGPQQLRPPFP</sequence>
<dbReference type="Proteomes" id="UP001152320">
    <property type="component" value="Chromosome 14"/>
</dbReference>